<dbReference type="VEuPathDB" id="MicrosporidiaDB:NBO_977gi001"/>
<accession>R0M0U2</accession>
<proteinExistence type="predicted"/>
<feature type="compositionally biased region" description="Low complexity" evidence="1">
    <location>
        <begin position="136"/>
        <end position="145"/>
    </location>
</feature>
<dbReference type="HOGENOM" id="CLU_417426_0_0_1"/>
<dbReference type="OrthoDB" id="10427352at2759"/>
<evidence type="ECO:0000313" key="3">
    <source>
        <dbReference type="Proteomes" id="UP000016927"/>
    </source>
</evidence>
<keyword evidence="2" id="KW-0418">Kinase</keyword>
<evidence type="ECO:0000256" key="1">
    <source>
        <dbReference type="SAM" id="MobiDB-lite"/>
    </source>
</evidence>
<name>R0M0U2_NOSB1</name>
<sequence length="657" mass="75408">MEVYKEIFLGQDPIDLKIEKISKLFDSDEFIPHIFFDEDFLSMYIPFSTLVLNSIESNEIRVFILTSLNKFTFKTIQNEEFVLALNRVLEEDNFHNVILTLKIFASLLKINIKSGNVVSKSMSPKKPLSPKPMSPKSPHSIKPSPTNKPPHSNKPLHSNNIPSVSLLDKHISVIVDLINSVFLKLDNFEESTVDTTFFTLSQIFGYVSDVIQRQPQTEKKIEGIVHRTVSFFRLFLEHRRVIDLTKYNKSFSLEMISTLSKLFKIFSDSPLFNIRNDALNSTIFELSKFSLFYCPTDAIDLRKELFYYIFKILLKNKEMYLPKIEEFFDIRFFYLDESYLINIKGLIGLTDLALVFSGNLSRRVPHELQRRTSEILESNLMMVHEKLKKCTFEDLENEDQNEEVKLNYEKSLKFHLEIVYECVNLIYKHTTIAEKFALQKAEFIDFCYKPFLLVSQVIESLKRIMKRSGINGSGGSNGGNGKVGDGKDNVNSNISLGLNKTTSTSTTTTPNTTTSHFSILKSTFLSLSKPLKEIADSLTALLKNNVKVAFPMADLFSAFKGVLEILEFSEFDEKDGQFVNEILLFFFTPFGGSVHLDFITGLISQMFATPFFMKIYLSILKRGDPLESTCRHASLTAWKLFVGWHQPSKPSRSRCWC</sequence>
<dbReference type="GO" id="GO:0016301">
    <property type="term" value="F:kinase activity"/>
    <property type="evidence" value="ECO:0007669"/>
    <property type="project" value="UniProtKB-KW"/>
</dbReference>
<dbReference type="Proteomes" id="UP000016927">
    <property type="component" value="Unassembled WGS sequence"/>
</dbReference>
<keyword evidence="3" id="KW-1185">Reference proteome</keyword>
<organism evidence="2 3">
    <name type="scientific">Nosema bombycis (strain CQ1 / CVCC 102059)</name>
    <name type="common">Microsporidian parasite</name>
    <name type="synonym">Pebrine of silkworm</name>
    <dbReference type="NCBI Taxonomy" id="578461"/>
    <lineage>
        <taxon>Eukaryota</taxon>
        <taxon>Fungi</taxon>
        <taxon>Fungi incertae sedis</taxon>
        <taxon>Microsporidia</taxon>
        <taxon>Nosematidae</taxon>
        <taxon>Nosema</taxon>
    </lineage>
</organism>
<dbReference type="EMBL" id="KB909884">
    <property type="protein sequence ID" value="EOB11649.1"/>
    <property type="molecule type" value="Genomic_DNA"/>
</dbReference>
<keyword evidence="2" id="KW-0808">Transferase</keyword>
<evidence type="ECO:0000313" key="2">
    <source>
        <dbReference type="EMBL" id="EOB11649.1"/>
    </source>
</evidence>
<protein>
    <submittedName>
        <fullName evidence="2">PI3/PI4 kinase family like protein</fullName>
    </submittedName>
</protein>
<gene>
    <name evidence="2" type="ORF">NBO_977gi001</name>
</gene>
<feature type="region of interest" description="Disordered" evidence="1">
    <location>
        <begin position="118"/>
        <end position="159"/>
    </location>
</feature>
<reference evidence="2 3" key="1">
    <citation type="journal article" date="2013" name="BMC Genomics">
        <title>Comparative genomics of parasitic silkworm microsporidia reveal an association between genome expansion and host adaptation.</title>
        <authorList>
            <person name="Pan G."/>
            <person name="Xu J."/>
            <person name="Li T."/>
            <person name="Xia Q."/>
            <person name="Liu S.L."/>
            <person name="Zhang G."/>
            <person name="Li S."/>
            <person name="Li C."/>
            <person name="Liu H."/>
            <person name="Yang L."/>
            <person name="Liu T."/>
            <person name="Zhang X."/>
            <person name="Wu Z."/>
            <person name="Fan W."/>
            <person name="Dang X."/>
            <person name="Xiang H."/>
            <person name="Tao M."/>
            <person name="Li Y."/>
            <person name="Hu J."/>
            <person name="Li Z."/>
            <person name="Lin L."/>
            <person name="Luo J."/>
            <person name="Geng L."/>
            <person name="Wang L."/>
            <person name="Long M."/>
            <person name="Wan Y."/>
            <person name="He N."/>
            <person name="Zhang Z."/>
            <person name="Lu C."/>
            <person name="Keeling P.J."/>
            <person name="Wang J."/>
            <person name="Xiang Z."/>
            <person name="Zhou Z."/>
        </authorList>
    </citation>
    <scope>NUCLEOTIDE SEQUENCE [LARGE SCALE GENOMIC DNA]</scope>
    <source>
        <strain evidence="3">CQ1 / CVCC 102059</strain>
    </source>
</reference>
<dbReference type="AlphaFoldDB" id="R0M0U2"/>